<dbReference type="InterPro" id="IPR006056">
    <property type="entry name" value="RidA"/>
</dbReference>
<evidence type="ECO:0000313" key="3">
    <source>
        <dbReference type="Proteomes" id="UP001174997"/>
    </source>
</evidence>
<evidence type="ECO:0000256" key="1">
    <source>
        <dbReference type="ARBA" id="ARBA00010552"/>
    </source>
</evidence>
<dbReference type="Gene3D" id="3.30.1330.40">
    <property type="entry name" value="RutC-like"/>
    <property type="match status" value="1"/>
</dbReference>
<dbReference type="GO" id="GO:0005829">
    <property type="term" value="C:cytosol"/>
    <property type="evidence" value="ECO:0007669"/>
    <property type="project" value="TreeGrafter"/>
</dbReference>
<dbReference type="InterPro" id="IPR035959">
    <property type="entry name" value="RutC-like_sf"/>
</dbReference>
<protein>
    <submittedName>
        <fullName evidence="2">Endoribonuclease L-PSP/chorismate mutase-like protein</fullName>
    </submittedName>
</protein>
<comment type="similarity">
    <text evidence="1">Belongs to the RutC family.</text>
</comment>
<proteinExistence type="inferred from homology"/>
<dbReference type="SUPFAM" id="SSF55298">
    <property type="entry name" value="YjgF-like"/>
    <property type="match status" value="1"/>
</dbReference>
<gene>
    <name evidence="2" type="ORF">QBC41DRAFT_311276</name>
</gene>
<dbReference type="InterPro" id="IPR006175">
    <property type="entry name" value="YjgF/YER057c/UK114"/>
</dbReference>
<dbReference type="NCBIfam" id="TIGR00004">
    <property type="entry name" value="Rid family detoxifying hydrolase"/>
    <property type="match status" value="1"/>
</dbReference>
<dbReference type="AlphaFoldDB" id="A0AA39ZM50"/>
<dbReference type="GO" id="GO:0019239">
    <property type="term" value="F:deaminase activity"/>
    <property type="evidence" value="ECO:0007669"/>
    <property type="project" value="TreeGrafter"/>
</dbReference>
<name>A0AA39ZM50_9PEZI</name>
<dbReference type="FunFam" id="3.30.1330.40:FF:000001">
    <property type="entry name" value="L-PSP family endoribonuclease"/>
    <property type="match status" value="1"/>
</dbReference>
<evidence type="ECO:0000313" key="2">
    <source>
        <dbReference type="EMBL" id="KAK0673660.1"/>
    </source>
</evidence>
<accession>A0AA39ZM50</accession>
<dbReference type="Pfam" id="PF01042">
    <property type="entry name" value="Ribonuc_L-PSP"/>
    <property type="match status" value="1"/>
</dbReference>
<keyword evidence="3" id="KW-1185">Reference proteome</keyword>
<dbReference type="CDD" id="cd00448">
    <property type="entry name" value="YjgF_YER057c_UK114_family"/>
    <property type="match status" value="1"/>
</dbReference>
<reference evidence="2" key="1">
    <citation type="submission" date="2023-06" db="EMBL/GenBank/DDBJ databases">
        <title>Genome-scale phylogeny and comparative genomics of the fungal order Sordariales.</title>
        <authorList>
            <consortium name="Lawrence Berkeley National Laboratory"/>
            <person name="Hensen N."/>
            <person name="Bonometti L."/>
            <person name="Westerberg I."/>
            <person name="Brannstrom I.O."/>
            <person name="Guillou S."/>
            <person name="Cros-Aarteil S."/>
            <person name="Calhoun S."/>
            <person name="Haridas S."/>
            <person name="Kuo A."/>
            <person name="Mondo S."/>
            <person name="Pangilinan J."/>
            <person name="Riley R."/>
            <person name="Labutti K."/>
            <person name="Andreopoulos B."/>
            <person name="Lipzen A."/>
            <person name="Chen C."/>
            <person name="Yanf M."/>
            <person name="Daum C."/>
            <person name="Ng V."/>
            <person name="Clum A."/>
            <person name="Steindorff A."/>
            <person name="Ohm R."/>
            <person name="Martin F."/>
            <person name="Silar P."/>
            <person name="Natvig D."/>
            <person name="Lalanne C."/>
            <person name="Gautier V."/>
            <person name="Ament-Velasquez S.L."/>
            <person name="Kruys A."/>
            <person name="Hutchinson M.I."/>
            <person name="Powell A.J."/>
            <person name="Barry K."/>
            <person name="Miller A.N."/>
            <person name="Grigoriev I.V."/>
            <person name="Debuchy R."/>
            <person name="Gladieux P."/>
            <person name="Thoren M.H."/>
            <person name="Johannesson H."/>
        </authorList>
    </citation>
    <scope>NUCLEOTIDE SEQUENCE</scope>
    <source>
        <strain evidence="2">CBS 307.81</strain>
    </source>
</reference>
<dbReference type="EMBL" id="JAULSY010000005">
    <property type="protein sequence ID" value="KAK0673660.1"/>
    <property type="molecule type" value="Genomic_DNA"/>
</dbReference>
<dbReference type="Proteomes" id="UP001174997">
    <property type="component" value="Unassembled WGS sequence"/>
</dbReference>
<dbReference type="GO" id="GO:0005739">
    <property type="term" value="C:mitochondrion"/>
    <property type="evidence" value="ECO:0007669"/>
    <property type="project" value="TreeGrafter"/>
</dbReference>
<dbReference type="PANTHER" id="PTHR11803:SF42">
    <property type="entry name" value="MMF1"/>
    <property type="match status" value="1"/>
</dbReference>
<sequence>MAPTAVFTKNAPAPIPQLSQAIKHNGMVFCSGSLATDPKTGKFIEGSFQDRVRQCLDNLKEVLLAAGSSLGHVVKVNVFLTDMKNFKEMNEVYDQFFTEEPKPARTCVAVYQLPLGTDVEVECIAAERSKAKL</sequence>
<comment type="caution">
    <text evidence="2">The sequence shown here is derived from an EMBL/GenBank/DDBJ whole genome shotgun (WGS) entry which is preliminary data.</text>
</comment>
<organism evidence="2 3">
    <name type="scientific">Cercophora samala</name>
    <dbReference type="NCBI Taxonomy" id="330535"/>
    <lineage>
        <taxon>Eukaryota</taxon>
        <taxon>Fungi</taxon>
        <taxon>Dikarya</taxon>
        <taxon>Ascomycota</taxon>
        <taxon>Pezizomycotina</taxon>
        <taxon>Sordariomycetes</taxon>
        <taxon>Sordariomycetidae</taxon>
        <taxon>Sordariales</taxon>
        <taxon>Lasiosphaeriaceae</taxon>
        <taxon>Cercophora</taxon>
    </lineage>
</organism>
<dbReference type="PANTHER" id="PTHR11803">
    <property type="entry name" value="2-IMINOBUTANOATE/2-IMINOPROPANOATE DEAMINASE RIDA"/>
    <property type="match status" value="1"/>
</dbReference>